<feature type="region of interest" description="Disordered" evidence="1">
    <location>
        <begin position="575"/>
        <end position="597"/>
    </location>
</feature>
<name>A0ABR4HNF3_9EURO</name>
<reference evidence="2 3" key="1">
    <citation type="submission" date="2024-07" db="EMBL/GenBank/DDBJ databases">
        <title>Section-level genome sequencing and comparative genomics of Aspergillus sections Usti and Cavernicolus.</title>
        <authorList>
            <consortium name="Lawrence Berkeley National Laboratory"/>
            <person name="Nybo J.L."/>
            <person name="Vesth T.C."/>
            <person name="Theobald S."/>
            <person name="Frisvad J.C."/>
            <person name="Larsen T.O."/>
            <person name="Kjaerboelling I."/>
            <person name="Rothschild-Mancinelli K."/>
            <person name="Lyhne E.K."/>
            <person name="Kogle M.E."/>
            <person name="Barry K."/>
            <person name="Clum A."/>
            <person name="Na H."/>
            <person name="Ledsgaard L."/>
            <person name="Lin J."/>
            <person name="Lipzen A."/>
            <person name="Kuo A."/>
            <person name="Riley R."/>
            <person name="Mondo S."/>
            <person name="LaButti K."/>
            <person name="Haridas S."/>
            <person name="Pangalinan J."/>
            <person name="Salamov A.A."/>
            <person name="Simmons B.A."/>
            <person name="Magnuson J.K."/>
            <person name="Chen J."/>
            <person name="Drula E."/>
            <person name="Henrissat B."/>
            <person name="Wiebenga A."/>
            <person name="Lubbers R.J."/>
            <person name="Gomes A.C."/>
            <person name="Makela M.R."/>
            <person name="Stajich J."/>
            <person name="Grigoriev I.V."/>
            <person name="Mortensen U.H."/>
            <person name="De vries R.P."/>
            <person name="Baker S.E."/>
            <person name="Andersen M.R."/>
        </authorList>
    </citation>
    <scope>NUCLEOTIDE SEQUENCE [LARGE SCALE GENOMIC DNA]</scope>
    <source>
        <strain evidence="2 3">CBS 600.67</strain>
    </source>
</reference>
<keyword evidence="3" id="KW-1185">Reference proteome</keyword>
<evidence type="ECO:0008006" key="4">
    <source>
        <dbReference type="Google" id="ProtNLM"/>
    </source>
</evidence>
<comment type="caution">
    <text evidence="2">The sequence shown here is derived from an EMBL/GenBank/DDBJ whole genome shotgun (WGS) entry which is preliminary data.</text>
</comment>
<sequence length="774" mass="85960">MSSVASPIELLPNELLDEIISLLSTPPPSSNRLHQRPSDYLTKSSNRDLKSVSLTSPRLLDLVRPRLFSHSCLKLKDVNEYLSFISGSGLDRYVTSIVMKASDVSNHSEGSGPLWWRSFLCSLRPRRLIVVAPPSFMGRTLGMQIPDEHGWAFEIPLQVLQLECDWRDCKPSLASQMDQQSSLLDCLPWSSMLFNESSSLKAYNHYEYFLYQVPSLFHRWSTLALSGALPEQPHLSLSLGNLSAFTYVAVFPFYNHVQRVLDAIGLMTNLRSLKVQLGPFENDRVTELEQRGSMDPSDPWMELATGYSLIAHAVWFMGRDNCLAEFTACDYEMEAVRAEIDMILMDVLCHGPWTHNGHGTWTKRPMERAEMDIQDKMPTTTTAYNFEPAEPILAHSLLQPPGPLTPGPNSDSTSSHKSLLEPNPSDAWNLKLDIEQGLHSSPDHVFRPGTVIGFSRLRGRAPEGNEDEFVGELPRYLLTTWLRQHPPGSSTLPTPQNQNRVFIIHPANSTIFAPEKLLASLLLPVPHHQYHPSSTATTTITLSRNQAISHLDSVHLFPVFDFAAAVQAIANVSDTLRQPSSSPNDNDNDNDNIHSNQSNHPTLFIIVGLDTLTEAVIRASNAVRGTAVLSSALRTLTHLSRTHCPYLSVLLVNTSGVGPMIGEDSGGAVGGRFSQTQTQTQGQTQREYETGYSARQVRVYDDDDGNGIQSMFRSVADTSLFPSLLMRTLDQGIDTHLLVSNSRRKWRRGSVGVEVVKDRVGSGGGKWCVLDMNG</sequence>
<proteinExistence type="predicted"/>
<organism evidence="2 3">
    <name type="scientific">Aspergillus cavernicola</name>
    <dbReference type="NCBI Taxonomy" id="176166"/>
    <lineage>
        <taxon>Eukaryota</taxon>
        <taxon>Fungi</taxon>
        <taxon>Dikarya</taxon>
        <taxon>Ascomycota</taxon>
        <taxon>Pezizomycotina</taxon>
        <taxon>Eurotiomycetes</taxon>
        <taxon>Eurotiomycetidae</taxon>
        <taxon>Eurotiales</taxon>
        <taxon>Aspergillaceae</taxon>
        <taxon>Aspergillus</taxon>
        <taxon>Aspergillus subgen. Nidulantes</taxon>
    </lineage>
</organism>
<protein>
    <recommendedName>
        <fullName evidence="4">F-box domain-containing protein</fullName>
    </recommendedName>
</protein>
<evidence type="ECO:0000313" key="3">
    <source>
        <dbReference type="Proteomes" id="UP001610335"/>
    </source>
</evidence>
<feature type="region of interest" description="Disordered" evidence="1">
    <location>
        <begin position="396"/>
        <end position="422"/>
    </location>
</feature>
<evidence type="ECO:0000256" key="1">
    <source>
        <dbReference type="SAM" id="MobiDB-lite"/>
    </source>
</evidence>
<gene>
    <name evidence="2" type="ORF">BDW59DRAFT_175625</name>
</gene>
<evidence type="ECO:0000313" key="2">
    <source>
        <dbReference type="EMBL" id="KAL2817000.1"/>
    </source>
</evidence>
<dbReference type="Proteomes" id="UP001610335">
    <property type="component" value="Unassembled WGS sequence"/>
</dbReference>
<accession>A0ABR4HNF3</accession>
<dbReference type="EMBL" id="JBFXLS010000096">
    <property type="protein sequence ID" value="KAL2817000.1"/>
    <property type="molecule type" value="Genomic_DNA"/>
</dbReference>